<reference evidence="2 3" key="1">
    <citation type="submission" date="2016-09" db="EMBL/GenBank/DDBJ databases">
        <title>Genomic analysis reveals versatility of anaerobic energy metabolism of Geosporobacter ferrireducens IRF9 of phylum Firmicutes.</title>
        <authorList>
            <person name="Kim S.-J."/>
        </authorList>
    </citation>
    <scope>NUCLEOTIDE SEQUENCE [LARGE SCALE GENOMIC DNA]</scope>
    <source>
        <strain evidence="2 3">IRF9</strain>
    </source>
</reference>
<dbReference type="Proteomes" id="UP000095743">
    <property type="component" value="Chromosome"/>
</dbReference>
<dbReference type="AlphaFoldDB" id="A0A1D8GBH5"/>
<proteinExistence type="predicted"/>
<accession>A0A1D8GBH5</accession>
<feature type="transmembrane region" description="Helical" evidence="1">
    <location>
        <begin position="6"/>
        <end position="21"/>
    </location>
</feature>
<keyword evidence="1" id="KW-1133">Transmembrane helix</keyword>
<evidence type="ECO:0000313" key="3">
    <source>
        <dbReference type="Proteomes" id="UP000095743"/>
    </source>
</evidence>
<keyword evidence="3" id="KW-1185">Reference proteome</keyword>
<dbReference type="STRING" id="1424294.Gferi_00810"/>
<dbReference type="EMBL" id="CP017269">
    <property type="protein sequence ID" value="AOT68252.1"/>
    <property type="molecule type" value="Genomic_DNA"/>
</dbReference>
<evidence type="ECO:0008006" key="4">
    <source>
        <dbReference type="Google" id="ProtNLM"/>
    </source>
</evidence>
<evidence type="ECO:0000256" key="1">
    <source>
        <dbReference type="SAM" id="Phobius"/>
    </source>
</evidence>
<name>A0A1D8GBH5_9FIRM</name>
<sequence>MINYVIFTIGIIVIVISLLIFKKDTVQDSKIDLKKVKEEQRKLMECIEIGEEIIEEINQVGVHVIEKIDKKTMELRNLMKNCEESSLQSIHEDLKQRTLQEEVPIAEPDIKKQNIEPPERSSVDLEPEEDLSEKILKLKASGYTISQIAKELDKGIGEVQLILQLKKR</sequence>
<gene>
    <name evidence="2" type="ORF">Gferi_00810</name>
</gene>
<keyword evidence="1" id="KW-0472">Membrane</keyword>
<keyword evidence="1" id="KW-0812">Transmembrane</keyword>
<dbReference type="InterPro" id="IPR046118">
    <property type="entry name" value="DUF6115"/>
</dbReference>
<dbReference type="Pfam" id="PF19610">
    <property type="entry name" value="DUF6115"/>
    <property type="match status" value="1"/>
</dbReference>
<dbReference type="KEGG" id="gfe:Gferi_00810"/>
<organism evidence="2 3">
    <name type="scientific">Geosporobacter ferrireducens</name>
    <dbReference type="NCBI Taxonomy" id="1424294"/>
    <lineage>
        <taxon>Bacteria</taxon>
        <taxon>Bacillati</taxon>
        <taxon>Bacillota</taxon>
        <taxon>Clostridia</taxon>
        <taxon>Peptostreptococcales</taxon>
        <taxon>Thermotaleaceae</taxon>
        <taxon>Geosporobacter</taxon>
    </lineage>
</organism>
<dbReference type="OrthoDB" id="1954102at2"/>
<evidence type="ECO:0000313" key="2">
    <source>
        <dbReference type="EMBL" id="AOT68252.1"/>
    </source>
</evidence>
<protein>
    <recommendedName>
        <fullName evidence="4">Resolvase HTH domain-containing protein</fullName>
    </recommendedName>
</protein>
<dbReference type="RefSeq" id="WP_069973805.1">
    <property type="nucleotide sequence ID" value="NZ_CP017269.1"/>
</dbReference>